<proteinExistence type="predicted"/>
<name>A0A6A7BQ49_9PEZI</name>
<dbReference type="AlphaFoldDB" id="A0A6A7BQ49"/>
<feature type="transmembrane region" description="Helical" evidence="2">
    <location>
        <begin position="97"/>
        <end position="119"/>
    </location>
</feature>
<evidence type="ECO:0000313" key="5">
    <source>
        <dbReference type="Proteomes" id="UP000799421"/>
    </source>
</evidence>
<dbReference type="PANTHER" id="PTHR37013:SF3">
    <property type="entry name" value="INTEGRAL MEMBRANE PROTEIN (AFU_ORTHOLOGUE AFUA_1G05950)"/>
    <property type="match status" value="1"/>
</dbReference>
<dbReference type="EMBL" id="MU006047">
    <property type="protein sequence ID" value="KAF2857374.1"/>
    <property type="molecule type" value="Genomic_DNA"/>
</dbReference>
<protein>
    <recommendedName>
        <fullName evidence="3">DUF7703 domain-containing protein</fullName>
    </recommendedName>
</protein>
<evidence type="ECO:0000259" key="3">
    <source>
        <dbReference type="Pfam" id="PF24802"/>
    </source>
</evidence>
<feature type="transmembrane region" description="Helical" evidence="2">
    <location>
        <begin position="218"/>
        <end position="243"/>
    </location>
</feature>
<feature type="compositionally biased region" description="Basic and acidic residues" evidence="1">
    <location>
        <begin position="330"/>
        <end position="354"/>
    </location>
</feature>
<feature type="transmembrane region" description="Helical" evidence="2">
    <location>
        <begin position="65"/>
        <end position="85"/>
    </location>
</feature>
<keyword evidence="2" id="KW-1133">Transmembrane helix</keyword>
<dbReference type="Pfam" id="PF24802">
    <property type="entry name" value="DUF7703"/>
    <property type="match status" value="1"/>
</dbReference>
<feature type="transmembrane region" description="Helical" evidence="2">
    <location>
        <begin position="140"/>
        <end position="159"/>
    </location>
</feature>
<evidence type="ECO:0000313" key="4">
    <source>
        <dbReference type="EMBL" id="KAF2857374.1"/>
    </source>
</evidence>
<keyword evidence="5" id="KW-1185">Reference proteome</keyword>
<feature type="domain" description="DUF7703" evidence="3">
    <location>
        <begin position="35"/>
        <end position="271"/>
    </location>
</feature>
<reference evidence="4" key="1">
    <citation type="journal article" date="2020" name="Stud. Mycol.">
        <title>101 Dothideomycetes genomes: a test case for predicting lifestyles and emergence of pathogens.</title>
        <authorList>
            <person name="Haridas S."/>
            <person name="Albert R."/>
            <person name="Binder M."/>
            <person name="Bloem J."/>
            <person name="Labutti K."/>
            <person name="Salamov A."/>
            <person name="Andreopoulos B."/>
            <person name="Baker S."/>
            <person name="Barry K."/>
            <person name="Bills G."/>
            <person name="Bluhm B."/>
            <person name="Cannon C."/>
            <person name="Castanera R."/>
            <person name="Culley D."/>
            <person name="Daum C."/>
            <person name="Ezra D."/>
            <person name="Gonzalez J."/>
            <person name="Henrissat B."/>
            <person name="Kuo A."/>
            <person name="Liang C."/>
            <person name="Lipzen A."/>
            <person name="Lutzoni F."/>
            <person name="Magnuson J."/>
            <person name="Mondo S."/>
            <person name="Nolan M."/>
            <person name="Ohm R."/>
            <person name="Pangilinan J."/>
            <person name="Park H.-J."/>
            <person name="Ramirez L."/>
            <person name="Alfaro M."/>
            <person name="Sun H."/>
            <person name="Tritt A."/>
            <person name="Yoshinaga Y."/>
            <person name="Zwiers L.-H."/>
            <person name="Turgeon B."/>
            <person name="Goodwin S."/>
            <person name="Spatafora J."/>
            <person name="Crous P."/>
            <person name="Grigoriev I."/>
        </authorList>
    </citation>
    <scope>NUCLEOTIDE SEQUENCE</scope>
    <source>
        <strain evidence="4">CBS 480.64</strain>
    </source>
</reference>
<feature type="region of interest" description="Disordered" evidence="1">
    <location>
        <begin position="315"/>
        <end position="381"/>
    </location>
</feature>
<organism evidence="4 5">
    <name type="scientific">Piedraia hortae CBS 480.64</name>
    <dbReference type="NCBI Taxonomy" id="1314780"/>
    <lineage>
        <taxon>Eukaryota</taxon>
        <taxon>Fungi</taxon>
        <taxon>Dikarya</taxon>
        <taxon>Ascomycota</taxon>
        <taxon>Pezizomycotina</taxon>
        <taxon>Dothideomycetes</taxon>
        <taxon>Dothideomycetidae</taxon>
        <taxon>Capnodiales</taxon>
        <taxon>Piedraiaceae</taxon>
        <taxon>Piedraia</taxon>
    </lineage>
</organism>
<dbReference type="OrthoDB" id="405906at2759"/>
<feature type="compositionally biased region" description="Acidic residues" evidence="1">
    <location>
        <begin position="355"/>
        <end position="375"/>
    </location>
</feature>
<dbReference type="InterPro" id="IPR056120">
    <property type="entry name" value="DUF7703"/>
</dbReference>
<accession>A0A6A7BQ49</accession>
<dbReference type="Proteomes" id="UP000799421">
    <property type="component" value="Unassembled WGS sequence"/>
</dbReference>
<sequence>MSAATPQPSGAESWMDPGAGMKGDYNDNNGTLRLLIAISASISMYSAIELVTSVLLTFHRYRGCYFFSLLTAAAGILPYSLGFLLKYLRLIPGKLHMLPIVLLTLGWYPMVTGQSMVLWSRLHLVVHGAQGQKIVRATKWMIIANVFLLHLPTTVLTFGSNGSIQTEKFVEAYTVMEKIQMTGFFLQESLLSSIYIVETVRLLQTSLKPRTRSTMKHLIAINVFIITLDLLLLALECASLYILETLCKGIIYSIKLKLEFAILGKLVRFVSGSKEQRSLQEDPLRSVDLFSSRRSGSQDGAIHVNDFVDLSKVTSNMSYPAPPPTTRRGSQRDKSLDYGLARFEHNEGVSRLSEEELSSDGEDEDDAIAGAEEEQPSLAFR</sequence>
<keyword evidence="2" id="KW-0472">Membrane</keyword>
<dbReference type="PANTHER" id="PTHR37013">
    <property type="entry name" value="INTEGRAL MEMBRANE PROTEIN (AFU_ORTHOLOGUE AFUA_1G05950)-RELATED"/>
    <property type="match status" value="1"/>
</dbReference>
<keyword evidence="2" id="KW-0812">Transmembrane</keyword>
<evidence type="ECO:0000256" key="2">
    <source>
        <dbReference type="SAM" id="Phobius"/>
    </source>
</evidence>
<feature type="transmembrane region" description="Helical" evidence="2">
    <location>
        <begin position="34"/>
        <end position="58"/>
    </location>
</feature>
<evidence type="ECO:0000256" key="1">
    <source>
        <dbReference type="SAM" id="MobiDB-lite"/>
    </source>
</evidence>
<feature type="transmembrane region" description="Helical" evidence="2">
    <location>
        <begin position="179"/>
        <end position="197"/>
    </location>
</feature>
<gene>
    <name evidence="4" type="ORF">K470DRAFT_273342</name>
</gene>